<proteinExistence type="predicted"/>
<feature type="signal peptide" evidence="1">
    <location>
        <begin position="1"/>
        <end position="18"/>
    </location>
</feature>
<evidence type="ECO:0000313" key="2">
    <source>
        <dbReference type="EMBL" id="HAE29396.1"/>
    </source>
</evidence>
<dbReference type="AlphaFoldDB" id="A0A3B9H4M8"/>
<dbReference type="RefSeq" id="WP_272993352.1">
    <property type="nucleotide sequence ID" value="NZ_CAJWRG010000005.1"/>
</dbReference>
<comment type="caution">
    <text evidence="2">The sequence shown here is derived from an EMBL/GenBank/DDBJ whole genome shotgun (WGS) entry which is preliminary data.</text>
</comment>
<evidence type="ECO:0000256" key="1">
    <source>
        <dbReference type="SAM" id="SignalP"/>
    </source>
</evidence>
<name>A0A3B9H4M8_9PROT</name>
<gene>
    <name evidence="2" type="ORF">DCG58_19730</name>
</gene>
<organism evidence="2 3">
    <name type="scientific">Hyphomonas adhaerens</name>
    <dbReference type="NCBI Taxonomy" id="81029"/>
    <lineage>
        <taxon>Bacteria</taxon>
        <taxon>Pseudomonadati</taxon>
        <taxon>Pseudomonadota</taxon>
        <taxon>Alphaproteobacteria</taxon>
        <taxon>Hyphomonadales</taxon>
        <taxon>Hyphomonadaceae</taxon>
        <taxon>Hyphomonas</taxon>
    </lineage>
</organism>
<feature type="chain" id="PRO_5017724528" evidence="1">
    <location>
        <begin position="19"/>
        <end position="179"/>
    </location>
</feature>
<keyword evidence="1" id="KW-0732">Signal</keyword>
<accession>A0A3B9H4M8</accession>
<sequence length="179" mass="20126">MSVSFKVGLLTLIASVFAAECLACRYTRVFNPDEIEADLVVRGQLVSYTHPRQQALEEGVGRDGVLFSDAILCIRTLDTYLGEKRDEWCFDVDLSTLSAPSRDEVPDDVIIAANAFGPFLDEYARSNQRWFEPLGVEKRVYNAGCTAPYLIPFSEEAEQDMIERLVRLGFTKSESRTGR</sequence>
<evidence type="ECO:0000313" key="3">
    <source>
        <dbReference type="Proteomes" id="UP000259610"/>
    </source>
</evidence>
<reference evidence="2 3" key="1">
    <citation type="journal article" date="2018" name="Nat. Biotechnol.">
        <title>A standardized bacterial taxonomy based on genome phylogeny substantially revises the tree of life.</title>
        <authorList>
            <person name="Parks D.H."/>
            <person name="Chuvochina M."/>
            <person name="Waite D.W."/>
            <person name="Rinke C."/>
            <person name="Skarshewski A."/>
            <person name="Chaumeil P.A."/>
            <person name="Hugenholtz P."/>
        </authorList>
    </citation>
    <scope>NUCLEOTIDE SEQUENCE [LARGE SCALE GENOMIC DNA]</scope>
    <source>
        <strain evidence="2">UBA8733</strain>
    </source>
</reference>
<protein>
    <submittedName>
        <fullName evidence="2">Uncharacterized protein</fullName>
    </submittedName>
</protein>
<dbReference type="Proteomes" id="UP000259610">
    <property type="component" value="Unassembled WGS sequence"/>
</dbReference>
<dbReference type="EMBL" id="DMAN01000449">
    <property type="protein sequence ID" value="HAE29396.1"/>
    <property type="molecule type" value="Genomic_DNA"/>
</dbReference>